<proteinExistence type="inferred from homology"/>
<keyword evidence="7 8" id="KW-0275">Fatty acid biosynthesis</keyword>
<feature type="domain" description="4'-phosphopantetheinyl transferase" evidence="9">
    <location>
        <begin position="4"/>
        <end position="115"/>
    </location>
</feature>
<evidence type="ECO:0000256" key="2">
    <source>
        <dbReference type="ARBA" id="ARBA00022679"/>
    </source>
</evidence>
<keyword evidence="1 8" id="KW-0444">Lipid biosynthesis</keyword>
<keyword evidence="8" id="KW-0963">Cytoplasm</keyword>
<evidence type="ECO:0000256" key="3">
    <source>
        <dbReference type="ARBA" id="ARBA00022723"/>
    </source>
</evidence>
<dbReference type="NCBIfam" id="TIGR00556">
    <property type="entry name" value="pantethn_trn"/>
    <property type="match status" value="1"/>
</dbReference>
<dbReference type="Proteomes" id="UP000279422">
    <property type="component" value="Unassembled WGS sequence"/>
</dbReference>
<dbReference type="InterPro" id="IPR002582">
    <property type="entry name" value="ACPS"/>
</dbReference>
<evidence type="ECO:0000256" key="8">
    <source>
        <dbReference type="HAMAP-Rule" id="MF_00101"/>
    </source>
</evidence>
<evidence type="ECO:0000256" key="6">
    <source>
        <dbReference type="ARBA" id="ARBA00023098"/>
    </source>
</evidence>
<accession>A0A497E4Y9</accession>
<protein>
    <recommendedName>
        <fullName evidence="8">Holo-[acyl-carrier-protein] synthase</fullName>
        <shortName evidence="8">Holo-ACP synthase</shortName>
        <ecNumber evidence="8">2.7.8.7</ecNumber>
    </recommendedName>
    <alternativeName>
        <fullName evidence="8">4'-phosphopantetheinyl transferase AcpS</fullName>
    </alternativeName>
</protein>
<evidence type="ECO:0000256" key="5">
    <source>
        <dbReference type="ARBA" id="ARBA00022842"/>
    </source>
</evidence>
<comment type="catalytic activity">
    <reaction evidence="8">
        <text>apo-[ACP] + CoA = holo-[ACP] + adenosine 3',5'-bisphosphate + H(+)</text>
        <dbReference type="Rhea" id="RHEA:12068"/>
        <dbReference type="Rhea" id="RHEA-COMP:9685"/>
        <dbReference type="Rhea" id="RHEA-COMP:9690"/>
        <dbReference type="ChEBI" id="CHEBI:15378"/>
        <dbReference type="ChEBI" id="CHEBI:29999"/>
        <dbReference type="ChEBI" id="CHEBI:57287"/>
        <dbReference type="ChEBI" id="CHEBI:58343"/>
        <dbReference type="ChEBI" id="CHEBI:64479"/>
        <dbReference type="EC" id="2.7.8.7"/>
    </reaction>
</comment>
<dbReference type="HAMAP" id="MF_00101">
    <property type="entry name" value="AcpS"/>
    <property type="match status" value="1"/>
</dbReference>
<dbReference type="Pfam" id="PF01648">
    <property type="entry name" value="ACPS"/>
    <property type="match status" value="1"/>
</dbReference>
<comment type="similarity">
    <text evidence="8">Belongs to the P-Pant transferase superfamily. AcpS family.</text>
</comment>
<gene>
    <name evidence="8 10" type="primary">acpS</name>
    <name evidence="10" type="ORF">DRJ00_05705</name>
</gene>
<dbReference type="InterPro" id="IPR008278">
    <property type="entry name" value="4-PPantetheinyl_Trfase_dom"/>
</dbReference>
<keyword evidence="2 8" id="KW-0808">Transferase</keyword>
<dbReference type="NCBIfam" id="TIGR00516">
    <property type="entry name" value="acpS"/>
    <property type="match status" value="1"/>
</dbReference>
<evidence type="ECO:0000313" key="11">
    <source>
        <dbReference type="Proteomes" id="UP000279422"/>
    </source>
</evidence>
<keyword evidence="6 8" id="KW-0443">Lipid metabolism</keyword>
<keyword evidence="3 8" id="KW-0479">Metal-binding</keyword>
<comment type="subcellular location">
    <subcellularLocation>
        <location evidence="8">Cytoplasm</location>
    </subcellularLocation>
</comment>
<comment type="function">
    <text evidence="8">Transfers the 4'-phosphopantetheine moiety from coenzyme A to a Ser of acyl-carrier-protein.</text>
</comment>
<reference evidence="10 11" key="1">
    <citation type="submission" date="2018-06" db="EMBL/GenBank/DDBJ databases">
        <title>Extensive metabolic versatility and redundancy in microbially diverse, dynamic hydrothermal sediments.</title>
        <authorList>
            <person name="Dombrowski N."/>
            <person name="Teske A."/>
            <person name="Baker B.J."/>
        </authorList>
    </citation>
    <scope>NUCLEOTIDE SEQUENCE [LARGE SCALE GENOMIC DNA]</scope>
    <source>
        <strain evidence="10">B47_G16</strain>
    </source>
</reference>
<sequence>MVKGIGIDIVKIERIKKATERWKGRFEKKILTLREIECGLGKRDRFAYVAGRFAAKEAVRKALGRAINWQDMEILPEKNGKPSVSFSGSTRRIISEEGVRCVLITLSHNGDYAIAQAVAIGD</sequence>
<dbReference type="AlphaFoldDB" id="A0A497E4Y9"/>
<comment type="cofactor">
    <cofactor evidence="8">
        <name>Mg(2+)</name>
        <dbReference type="ChEBI" id="CHEBI:18420"/>
    </cofactor>
</comment>
<name>A0A497E4Y9_UNCAE</name>
<evidence type="ECO:0000256" key="4">
    <source>
        <dbReference type="ARBA" id="ARBA00022832"/>
    </source>
</evidence>
<feature type="binding site" evidence="8">
    <location>
        <position position="8"/>
    </location>
    <ligand>
        <name>Mg(2+)</name>
        <dbReference type="ChEBI" id="CHEBI:18420"/>
    </ligand>
</feature>
<dbReference type="InterPro" id="IPR037143">
    <property type="entry name" value="4-PPantetheinyl_Trfase_dom_sf"/>
</dbReference>
<evidence type="ECO:0000256" key="1">
    <source>
        <dbReference type="ARBA" id="ARBA00022516"/>
    </source>
</evidence>
<dbReference type="GO" id="GO:0005737">
    <property type="term" value="C:cytoplasm"/>
    <property type="evidence" value="ECO:0007669"/>
    <property type="project" value="UniProtKB-SubCell"/>
</dbReference>
<dbReference type="InterPro" id="IPR004568">
    <property type="entry name" value="Ppantetheine-prot_Trfase_dom"/>
</dbReference>
<dbReference type="EMBL" id="QMPZ01000079">
    <property type="protein sequence ID" value="RLE08794.1"/>
    <property type="molecule type" value="Genomic_DNA"/>
</dbReference>
<keyword evidence="4 8" id="KW-0276">Fatty acid metabolism</keyword>
<dbReference type="GO" id="GO:0006633">
    <property type="term" value="P:fatty acid biosynthetic process"/>
    <property type="evidence" value="ECO:0007669"/>
    <property type="project" value="UniProtKB-UniRule"/>
</dbReference>
<dbReference type="GO" id="GO:0000287">
    <property type="term" value="F:magnesium ion binding"/>
    <property type="evidence" value="ECO:0007669"/>
    <property type="project" value="UniProtKB-UniRule"/>
</dbReference>
<evidence type="ECO:0000259" key="9">
    <source>
        <dbReference type="Pfam" id="PF01648"/>
    </source>
</evidence>
<dbReference type="GO" id="GO:0008897">
    <property type="term" value="F:holo-[acyl-carrier-protein] synthase activity"/>
    <property type="evidence" value="ECO:0007669"/>
    <property type="project" value="UniProtKB-UniRule"/>
</dbReference>
<dbReference type="EC" id="2.7.8.7" evidence="8"/>
<evidence type="ECO:0000256" key="7">
    <source>
        <dbReference type="ARBA" id="ARBA00023160"/>
    </source>
</evidence>
<organism evidence="10 11">
    <name type="scientific">Aerophobetes bacterium</name>
    <dbReference type="NCBI Taxonomy" id="2030807"/>
    <lineage>
        <taxon>Bacteria</taxon>
        <taxon>Candidatus Aerophobota</taxon>
    </lineage>
</organism>
<dbReference type="Gene3D" id="3.90.470.20">
    <property type="entry name" value="4'-phosphopantetheinyl transferase domain"/>
    <property type="match status" value="1"/>
</dbReference>
<dbReference type="SUPFAM" id="SSF56214">
    <property type="entry name" value="4'-phosphopantetheinyl transferase"/>
    <property type="match status" value="1"/>
</dbReference>
<keyword evidence="5 8" id="KW-0460">Magnesium</keyword>
<feature type="binding site" evidence="8">
    <location>
        <position position="57"/>
    </location>
    <ligand>
        <name>Mg(2+)</name>
        <dbReference type="ChEBI" id="CHEBI:18420"/>
    </ligand>
</feature>
<comment type="caution">
    <text evidence="10">The sequence shown here is derived from an EMBL/GenBank/DDBJ whole genome shotgun (WGS) entry which is preliminary data.</text>
</comment>
<evidence type="ECO:0000313" key="10">
    <source>
        <dbReference type="EMBL" id="RLE08794.1"/>
    </source>
</evidence>